<comment type="caution">
    <text evidence="3">The sequence shown here is derived from an EMBL/GenBank/DDBJ whole genome shotgun (WGS) entry which is preliminary data.</text>
</comment>
<dbReference type="AlphaFoldDB" id="A0AAW0FBS2"/>
<feature type="region of interest" description="Disordered" evidence="1">
    <location>
        <begin position="1"/>
        <end position="28"/>
    </location>
</feature>
<gene>
    <name evidence="3" type="ORF">QCA50_020645</name>
</gene>
<proteinExistence type="predicted"/>
<organism evidence="3 4">
    <name type="scientific">Cerrena zonata</name>
    <dbReference type="NCBI Taxonomy" id="2478898"/>
    <lineage>
        <taxon>Eukaryota</taxon>
        <taxon>Fungi</taxon>
        <taxon>Dikarya</taxon>
        <taxon>Basidiomycota</taxon>
        <taxon>Agaricomycotina</taxon>
        <taxon>Agaricomycetes</taxon>
        <taxon>Polyporales</taxon>
        <taxon>Cerrenaceae</taxon>
        <taxon>Cerrena</taxon>
    </lineage>
</organism>
<feature type="compositionally biased region" description="Low complexity" evidence="1">
    <location>
        <begin position="1"/>
        <end position="21"/>
    </location>
</feature>
<evidence type="ECO:0000313" key="3">
    <source>
        <dbReference type="EMBL" id="KAK7676382.1"/>
    </source>
</evidence>
<evidence type="ECO:0000313" key="4">
    <source>
        <dbReference type="Proteomes" id="UP001385951"/>
    </source>
</evidence>
<dbReference type="EMBL" id="JASBNA010000119">
    <property type="protein sequence ID" value="KAK7676382.1"/>
    <property type="molecule type" value="Genomic_DNA"/>
</dbReference>
<reference evidence="3 4" key="1">
    <citation type="submission" date="2022-09" db="EMBL/GenBank/DDBJ databases">
        <authorList>
            <person name="Palmer J.M."/>
        </authorList>
    </citation>
    <scope>NUCLEOTIDE SEQUENCE [LARGE SCALE GENOMIC DNA]</scope>
    <source>
        <strain evidence="3 4">DSM 7382</strain>
    </source>
</reference>
<evidence type="ECO:0000256" key="1">
    <source>
        <dbReference type="SAM" id="MobiDB-lite"/>
    </source>
</evidence>
<keyword evidence="4" id="KW-1185">Reference proteome</keyword>
<feature type="region of interest" description="Disordered" evidence="1">
    <location>
        <begin position="207"/>
        <end position="227"/>
    </location>
</feature>
<feature type="region of interest" description="Disordered" evidence="1">
    <location>
        <begin position="122"/>
        <end position="144"/>
    </location>
</feature>
<feature type="compositionally biased region" description="Pro residues" evidence="1">
    <location>
        <begin position="214"/>
        <end position="227"/>
    </location>
</feature>
<accession>A0AAW0FBS2</accession>
<feature type="region of interest" description="Disordered" evidence="1">
    <location>
        <begin position="350"/>
        <end position="369"/>
    </location>
</feature>
<keyword evidence="2" id="KW-0472">Membrane</keyword>
<dbReference type="Proteomes" id="UP001385951">
    <property type="component" value="Unassembled WGS sequence"/>
</dbReference>
<keyword evidence="2" id="KW-1133">Transmembrane helix</keyword>
<feature type="transmembrane region" description="Helical" evidence="2">
    <location>
        <begin position="34"/>
        <end position="55"/>
    </location>
</feature>
<keyword evidence="2" id="KW-0812">Transmembrane</keyword>
<sequence>MAIQSSTGSVSPTSTSTGTNTDNGPKPLNPSSSIPFSFLIAFIALFLFFLGCGLGTRRVAWALRRGFGLDDLDNDGGHRKKRRELRKPEIWDVWPEELKAEGKWDCVRPLSAKLLFVSSKVDTPTSPSNPIPQPTSPTISPTLISPEPSLGYFPGRIGRISAPVPPPPHNALPTIREIRERVERARPSGRTPSHANWTRQTQIAAPTTANANTPPQPPTPTQQPSPREPLLIRIRAYLLSSPYVLALLIEMGVHPRHLGLIPPADEEEEESGEVEGMQVSVVIKMPDPNHLGTCGIGGKRISGISMSSGESKEGKGKQRLSIVKEPLGSEEGMGDYVIGIVEMPWNVPWKDLAPDDSDSKTGEGVMKGS</sequence>
<name>A0AAW0FBS2_9APHY</name>
<protein>
    <submittedName>
        <fullName evidence="3">Uncharacterized protein</fullName>
    </submittedName>
</protein>
<evidence type="ECO:0000256" key="2">
    <source>
        <dbReference type="SAM" id="Phobius"/>
    </source>
</evidence>